<feature type="signal peptide" evidence="6">
    <location>
        <begin position="1"/>
        <end position="18"/>
    </location>
</feature>
<comment type="subcellular location">
    <subcellularLocation>
        <location evidence="1">Cell membrane</location>
        <topology evidence="1">Lipid-anchor</topology>
        <orientation evidence="1">Cytoplasmic side</orientation>
    </subcellularLocation>
</comment>
<feature type="compositionally biased region" description="Basic and acidic residues" evidence="5">
    <location>
        <begin position="266"/>
        <end position="296"/>
    </location>
</feature>
<dbReference type="PANTHER" id="PTHR24070">
    <property type="entry name" value="RAS, DI-RAS, AND RHEB FAMILY MEMBERS OF SMALL GTPASE SUPERFAMILY"/>
    <property type="match status" value="1"/>
</dbReference>
<evidence type="ECO:0000256" key="2">
    <source>
        <dbReference type="ARBA" id="ARBA00022741"/>
    </source>
</evidence>
<dbReference type="InterPro" id="IPR005225">
    <property type="entry name" value="Small_GTP-bd"/>
</dbReference>
<evidence type="ECO:0000256" key="1">
    <source>
        <dbReference type="ARBA" id="ARBA00004342"/>
    </source>
</evidence>
<dbReference type="PRINTS" id="PR00449">
    <property type="entry name" value="RASTRNSFRMNG"/>
</dbReference>
<dbReference type="InParanoid" id="A0A409VE84"/>
<comment type="caution">
    <text evidence="8">The sequence shown here is derived from an EMBL/GenBank/DDBJ whole genome shotgun (WGS) entry which is preliminary data.</text>
</comment>
<feature type="region of interest" description="Disordered" evidence="5">
    <location>
        <begin position="259"/>
        <end position="543"/>
    </location>
</feature>
<dbReference type="Pfam" id="PF00071">
    <property type="entry name" value="Ras"/>
    <property type="match status" value="1"/>
</dbReference>
<dbReference type="OrthoDB" id="5976022at2759"/>
<dbReference type="FunFam" id="3.40.50.300:FF:001423">
    <property type="entry name" value="Ras family GTPase"/>
    <property type="match status" value="1"/>
</dbReference>
<dbReference type="Gene3D" id="3.30.70.330">
    <property type="match status" value="1"/>
</dbReference>
<dbReference type="InterPro" id="IPR027417">
    <property type="entry name" value="P-loop_NTPase"/>
</dbReference>
<evidence type="ECO:0000259" key="7">
    <source>
        <dbReference type="PROSITE" id="PS50102"/>
    </source>
</evidence>
<feature type="compositionally biased region" description="Low complexity" evidence="5">
    <location>
        <begin position="450"/>
        <end position="459"/>
    </location>
</feature>
<evidence type="ECO:0000256" key="4">
    <source>
        <dbReference type="PROSITE-ProRule" id="PRU00176"/>
    </source>
</evidence>
<dbReference type="EMBL" id="NHTK01006104">
    <property type="protein sequence ID" value="PPQ63920.1"/>
    <property type="molecule type" value="Genomic_DNA"/>
</dbReference>
<evidence type="ECO:0000256" key="6">
    <source>
        <dbReference type="SAM" id="SignalP"/>
    </source>
</evidence>
<dbReference type="SMART" id="SM00176">
    <property type="entry name" value="RAN"/>
    <property type="match status" value="1"/>
</dbReference>
<keyword evidence="3" id="KW-0342">GTP-binding</keyword>
<evidence type="ECO:0000313" key="9">
    <source>
        <dbReference type="Proteomes" id="UP000284842"/>
    </source>
</evidence>
<dbReference type="PROSITE" id="PS51421">
    <property type="entry name" value="RAS"/>
    <property type="match status" value="1"/>
</dbReference>
<dbReference type="SMART" id="SM00175">
    <property type="entry name" value="RAB"/>
    <property type="match status" value="1"/>
</dbReference>
<dbReference type="PROSITE" id="PS51419">
    <property type="entry name" value="RAB"/>
    <property type="match status" value="1"/>
</dbReference>
<dbReference type="Gene3D" id="3.40.50.300">
    <property type="entry name" value="P-loop containing nucleotide triphosphate hydrolases"/>
    <property type="match status" value="1"/>
</dbReference>
<dbReference type="GO" id="GO:0003723">
    <property type="term" value="F:RNA binding"/>
    <property type="evidence" value="ECO:0007669"/>
    <property type="project" value="UniProtKB-UniRule"/>
</dbReference>
<dbReference type="Pfam" id="PF00076">
    <property type="entry name" value="RRM_1"/>
    <property type="match status" value="1"/>
</dbReference>
<feature type="chain" id="PRO_5019415315" description="RRM domain-containing protein" evidence="6">
    <location>
        <begin position="19"/>
        <end position="745"/>
    </location>
</feature>
<dbReference type="CDD" id="cd00876">
    <property type="entry name" value="Ras"/>
    <property type="match status" value="1"/>
</dbReference>
<proteinExistence type="predicted"/>
<keyword evidence="6" id="KW-0732">Signal</keyword>
<reference evidence="8 9" key="1">
    <citation type="journal article" date="2018" name="Evol. Lett.">
        <title>Horizontal gene cluster transfer increased hallucinogenic mushroom diversity.</title>
        <authorList>
            <person name="Reynolds H.T."/>
            <person name="Vijayakumar V."/>
            <person name="Gluck-Thaler E."/>
            <person name="Korotkin H.B."/>
            <person name="Matheny P.B."/>
            <person name="Slot J.C."/>
        </authorList>
    </citation>
    <scope>NUCLEOTIDE SEQUENCE [LARGE SCALE GENOMIC DNA]</scope>
    <source>
        <strain evidence="8 9">2629</strain>
    </source>
</reference>
<keyword evidence="2" id="KW-0547">Nucleotide-binding</keyword>
<evidence type="ECO:0000313" key="8">
    <source>
        <dbReference type="EMBL" id="PPQ63920.1"/>
    </source>
</evidence>
<evidence type="ECO:0000256" key="5">
    <source>
        <dbReference type="SAM" id="MobiDB-lite"/>
    </source>
</evidence>
<dbReference type="GO" id="GO:0003924">
    <property type="term" value="F:GTPase activity"/>
    <property type="evidence" value="ECO:0007669"/>
    <property type="project" value="InterPro"/>
</dbReference>
<feature type="compositionally biased region" description="Basic and acidic residues" evidence="5">
    <location>
        <begin position="486"/>
        <end position="503"/>
    </location>
</feature>
<feature type="region of interest" description="Disordered" evidence="5">
    <location>
        <begin position="148"/>
        <end position="188"/>
    </location>
</feature>
<dbReference type="Proteomes" id="UP000284842">
    <property type="component" value="Unassembled WGS sequence"/>
</dbReference>
<evidence type="ECO:0000256" key="3">
    <source>
        <dbReference type="ARBA" id="ARBA00023134"/>
    </source>
</evidence>
<dbReference type="InterPro" id="IPR000504">
    <property type="entry name" value="RRM_dom"/>
</dbReference>
<name>A0A409VE84_9AGAR</name>
<keyword evidence="9" id="KW-1185">Reference proteome</keyword>
<organism evidence="8 9">
    <name type="scientific">Panaeolus cyanescens</name>
    <dbReference type="NCBI Taxonomy" id="181874"/>
    <lineage>
        <taxon>Eukaryota</taxon>
        <taxon>Fungi</taxon>
        <taxon>Dikarya</taxon>
        <taxon>Basidiomycota</taxon>
        <taxon>Agaricomycotina</taxon>
        <taxon>Agaricomycetes</taxon>
        <taxon>Agaricomycetidae</taxon>
        <taxon>Agaricales</taxon>
        <taxon>Agaricineae</taxon>
        <taxon>Galeropsidaceae</taxon>
        <taxon>Panaeolus</taxon>
    </lineage>
</organism>
<dbReference type="PROSITE" id="PS50102">
    <property type="entry name" value="RRM"/>
    <property type="match status" value="1"/>
</dbReference>
<feature type="compositionally biased region" description="Basic and acidic residues" evidence="5">
    <location>
        <begin position="153"/>
        <end position="183"/>
    </location>
</feature>
<dbReference type="GO" id="GO:0005525">
    <property type="term" value="F:GTP binding"/>
    <property type="evidence" value="ECO:0007669"/>
    <property type="project" value="UniProtKB-KW"/>
</dbReference>
<dbReference type="SMART" id="SM00174">
    <property type="entry name" value="RHO"/>
    <property type="match status" value="1"/>
</dbReference>
<dbReference type="SMART" id="SM00173">
    <property type="entry name" value="RAS"/>
    <property type="match status" value="1"/>
</dbReference>
<dbReference type="AlphaFoldDB" id="A0A409VE84"/>
<feature type="compositionally biased region" description="Basic and acidic residues" evidence="5">
    <location>
        <begin position="305"/>
        <end position="314"/>
    </location>
</feature>
<keyword evidence="4" id="KW-0694">RNA-binding</keyword>
<feature type="domain" description="RRM" evidence="7">
    <location>
        <begin position="191"/>
        <end position="266"/>
    </location>
</feature>
<dbReference type="InterPro" id="IPR035979">
    <property type="entry name" value="RBD_domain_sf"/>
</dbReference>
<dbReference type="STRING" id="181874.A0A409VE84"/>
<protein>
    <recommendedName>
        <fullName evidence="7">RRM domain-containing protein</fullName>
    </recommendedName>
</protein>
<dbReference type="NCBIfam" id="TIGR00231">
    <property type="entry name" value="small_GTP"/>
    <property type="match status" value="1"/>
</dbReference>
<dbReference type="InterPro" id="IPR001806">
    <property type="entry name" value="Small_GTPase"/>
</dbReference>
<dbReference type="GO" id="GO:0005886">
    <property type="term" value="C:plasma membrane"/>
    <property type="evidence" value="ECO:0007669"/>
    <property type="project" value="UniProtKB-SubCell"/>
</dbReference>
<gene>
    <name evidence="8" type="ORF">CVT24_010318</name>
</gene>
<feature type="compositionally biased region" description="Polar residues" evidence="5">
    <location>
        <begin position="507"/>
        <end position="516"/>
    </location>
</feature>
<dbReference type="GO" id="GO:0007165">
    <property type="term" value="P:signal transduction"/>
    <property type="evidence" value="ECO:0007669"/>
    <property type="project" value="InterPro"/>
</dbReference>
<dbReference type="SUPFAM" id="SSF52540">
    <property type="entry name" value="P-loop containing nucleoside triphosphate hydrolases"/>
    <property type="match status" value="1"/>
</dbReference>
<dbReference type="InterPro" id="IPR012677">
    <property type="entry name" value="Nucleotide-bd_a/b_plait_sf"/>
</dbReference>
<dbReference type="SMART" id="SM00360">
    <property type="entry name" value="RRM"/>
    <property type="match status" value="1"/>
</dbReference>
<sequence length="745" mass="81364">MFFNPLFLLFLALSTVVAQFTVTVTDKSTIPPLVTAQNQGPVGAPPPTSGIPHQPVPYVYTTVINGVTNRVTDIFTPTDIRTTPTSIPATGTILDLPDFLSLYNHTTIGSSSPSTSLPPVLLFFTLTVLPAFIAAGRSWAEEMDNLPSAPAARNEDAPNDRYSRRGDDFLSSRPDRGPPREDVPLPTQPPYTAFIGNLAFDLTESELEGFFSDSKIKTVKLIRDRDEKPKGFGYIEFEDLQGLKDAIAKSGSSFSGRTIRVSVAEPPKERSGFGGSSHEDNAKFDNPWRREGRLPDLPEGQPARRRYDSERGERAPPPPSISEGVDDWRSSRVPRAPPPPENEPSFKRKGSGFFAGAEPGAADKEDTWAIGGKFKATAPSDEPPSRFGSLRGGRSDMGPPKEPAAADEGDWRSAARGPKSASRTSRISTPPTPQLARRKLELLPRSGNASSSPSPLSSPKMAHTPPVSGGASRSNPFGAARPVDVTNREKEVEDRLERERGAVQEKLSMSRTSSRTGVDRGGPARPQTPPVSGGAPPKVQATRPAASLAPSSYFELYMRQFNVVVLGAGGVGKSALTVRFIKDVFVENYDPTIEEEYRRTITVDGKLDSLEVLDTAGAEQFTSLNEVYIKSGRGFVLVFSLTQEASLQEVDNLRKQILRIKGGSTNVPIVIVGTKLDLVNEREVQRATIQSLSAKWELPFYETSAKRNWHVSEVFEDLLRQMRLQFPQDPAKKRKKRHSTGCVLM</sequence>
<dbReference type="SUPFAM" id="SSF54928">
    <property type="entry name" value="RNA-binding domain, RBD"/>
    <property type="match status" value="1"/>
</dbReference>
<accession>A0A409VE84</accession>
<dbReference type="InterPro" id="IPR020849">
    <property type="entry name" value="Small_GTPase_Ras-type"/>
</dbReference>